<dbReference type="GO" id="GO:0016874">
    <property type="term" value="F:ligase activity"/>
    <property type="evidence" value="ECO:0007669"/>
    <property type="project" value="UniProtKB-KW"/>
</dbReference>
<sequence length="521" mass="54690">MIDLAAIRTLADIPATQARVRGAAVAVSFEGRDTSYAALDAASNRVAHALRAAGVVAGDRVGVLSKNHDGWYPLFFGAALARACLAPINCRLTAREVGFILSDAAPRLLFVGADFFDTALSAIADLASPPRLVALYGAHPAFERLDAFLADAPATAPAEAPRLEDDVLQLYTSGTTGLPKGVVLTNWTYRRFLELATQVEGFACAAGDAVLTVMPLFHVAGTNLSFTGLAQGGRIVLVKDFAPAEAIATMQRERVAQTFLAPALIGMMLQSPAIEGASFPALRTISYGASPIAEATLRRARAAFGCGFVQFYGMTESAGAGSTLSPGDHDSPGALTSCGKPWPGVEMAILDMDGQFLADGEIGEIAIRGDIMMKGYWNRPEATAETLAGGWLRTGDAGYRDAAGLFHVHDRIKDMIVSGGENVYPAEVENAIAGCPGVVDVAVIGVPDPRWGEAVKALIVPAAGEPPHADAVIAWARERIAGYKAPKSVDFVAALPRNPSGKVLRRELRAPYWAGHGRAVG</sequence>
<name>A0ABX1CJD5_9SPHN</name>
<dbReference type="Gene3D" id="3.30.300.30">
    <property type="match status" value="1"/>
</dbReference>
<accession>A0ABX1CJD5</accession>
<dbReference type="SUPFAM" id="SSF56801">
    <property type="entry name" value="Acetyl-CoA synthetase-like"/>
    <property type="match status" value="1"/>
</dbReference>
<evidence type="ECO:0000313" key="4">
    <source>
        <dbReference type="Proteomes" id="UP000732399"/>
    </source>
</evidence>
<dbReference type="Gene3D" id="3.40.50.12780">
    <property type="entry name" value="N-terminal domain of ligase-like"/>
    <property type="match status" value="1"/>
</dbReference>
<dbReference type="RefSeq" id="WP_168133642.1">
    <property type="nucleotide sequence ID" value="NZ_JAAVJH010000003.1"/>
</dbReference>
<dbReference type="InterPro" id="IPR042099">
    <property type="entry name" value="ANL_N_sf"/>
</dbReference>
<feature type="domain" description="AMP-dependent synthetase/ligase" evidence="1">
    <location>
        <begin position="16"/>
        <end position="377"/>
    </location>
</feature>
<dbReference type="Proteomes" id="UP000732399">
    <property type="component" value="Unassembled WGS sequence"/>
</dbReference>
<evidence type="ECO:0000259" key="1">
    <source>
        <dbReference type="Pfam" id="PF00501"/>
    </source>
</evidence>
<evidence type="ECO:0000313" key="3">
    <source>
        <dbReference type="EMBL" id="NJR78102.1"/>
    </source>
</evidence>
<dbReference type="EMBL" id="JAAVJH010000003">
    <property type="protein sequence ID" value="NJR78102.1"/>
    <property type="molecule type" value="Genomic_DNA"/>
</dbReference>
<dbReference type="Pfam" id="PF13193">
    <property type="entry name" value="AMP-binding_C"/>
    <property type="match status" value="1"/>
</dbReference>
<dbReference type="PANTHER" id="PTHR43767">
    <property type="entry name" value="LONG-CHAIN-FATTY-ACID--COA LIGASE"/>
    <property type="match status" value="1"/>
</dbReference>
<protein>
    <submittedName>
        <fullName evidence="3">Long-chain-fatty-acid--CoA ligase</fullName>
    </submittedName>
</protein>
<dbReference type="NCBIfam" id="NF004837">
    <property type="entry name" value="PRK06187.1"/>
    <property type="match status" value="1"/>
</dbReference>
<comment type="caution">
    <text evidence="3">The sequence shown here is derived from an EMBL/GenBank/DDBJ whole genome shotgun (WGS) entry which is preliminary data.</text>
</comment>
<dbReference type="Pfam" id="PF00501">
    <property type="entry name" value="AMP-binding"/>
    <property type="match status" value="1"/>
</dbReference>
<feature type="domain" description="AMP-binding enzyme C-terminal" evidence="2">
    <location>
        <begin position="427"/>
        <end position="502"/>
    </location>
</feature>
<dbReference type="InterPro" id="IPR000873">
    <property type="entry name" value="AMP-dep_synth/lig_dom"/>
</dbReference>
<proteinExistence type="predicted"/>
<reference evidence="3 4" key="1">
    <citation type="submission" date="2020-03" db="EMBL/GenBank/DDBJ databases">
        <authorList>
            <person name="Wang L."/>
            <person name="He N."/>
            <person name="Li Y."/>
            <person name="Fang Y."/>
            <person name="Zhang F."/>
        </authorList>
    </citation>
    <scope>NUCLEOTIDE SEQUENCE [LARGE SCALE GENOMIC DNA]</scope>
    <source>
        <strain evidence="3 4">36D10-4-7</strain>
    </source>
</reference>
<dbReference type="InterPro" id="IPR050237">
    <property type="entry name" value="ATP-dep_AMP-bd_enzyme"/>
</dbReference>
<keyword evidence="4" id="KW-1185">Reference proteome</keyword>
<gene>
    <name evidence="3" type="ORF">HBH26_05660</name>
</gene>
<evidence type="ECO:0000259" key="2">
    <source>
        <dbReference type="Pfam" id="PF13193"/>
    </source>
</evidence>
<dbReference type="InterPro" id="IPR045851">
    <property type="entry name" value="AMP-bd_C_sf"/>
</dbReference>
<keyword evidence="3" id="KW-0436">Ligase</keyword>
<dbReference type="PANTHER" id="PTHR43767:SF1">
    <property type="entry name" value="NONRIBOSOMAL PEPTIDE SYNTHASE PES1 (EUROFUNG)-RELATED"/>
    <property type="match status" value="1"/>
</dbReference>
<organism evidence="3 4">
    <name type="scientific">Sphingomonas corticis</name>
    <dbReference type="NCBI Taxonomy" id="2722791"/>
    <lineage>
        <taxon>Bacteria</taxon>
        <taxon>Pseudomonadati</taxon>
        <taxon>Pseudomonadota</taxon>
        <taxon>Alphaproteobacteria</taxon>
        <taxon>Sphingomonadales</taxon>
        <taxon>Sphingomonadaceae</taxon>
        <taxon>Sphingomonas</taxon>
    </lineage>
</organism>
<dbReference type="InterPro" id="IPR025110">
    <property type="entry name" value="AMP-bd_C"/>
</dbReference>